<dbReference type="Gene3D" id="1.20.50.50">
    <property type="match status" value="1"/>
</dbReference>
<protein>
    <submittedName>
        <fullName evidence="10">Magnesium transporter</fullName>
    </submittedName>
</protein>
<evidence type="ECO:0000259" key="9">
    <source>
        <dbReference type="SMART" id="SM00924"/>
    </source>
</evidence>
<dbReference type="PANTHER" id="PTHR41394:SF5">
    <property type="entry name" value="SLC41A_MGTE INTEGRAL MEMBRANE DOMAIN-CONTAINING PROTEIN"/>
    <property type="match status" value="1"/>
</dbReference>
<dbReference type="Gene3D" id="1.10.357.20">
    <property type="entry name" value="SLC41 divalent cation transporters, integral membrane domain"/>
    <property type="match status" value="1"/>
</dbReference>
<feature type="transmembrane region" description="Helical" evidence="8">
    <location>
        <begin position="287"/>
        <end position="307"/>
    </location>
</feature>
<dbReference type="InterPro" id="IPR046342">
    <property type="entry name" value="CBS_dom_sf"/>
</dbReference>
<evidence type="ECO:0000256" key="8">
    <source>
        <dbReference type="SAM" id="Phobius"/>
    </source>
</evidence>
<feature type="transmembrane region" description="Helical" evidence="8">
    <location>
        <begin position="361"/>
        <end position="383"/>
    </location>
</feature>
<feature type="domain" description="Magnesium transporter MgtE intracellular" evidence="9">
    <location>
        <begin position="36"/>
        <end position="139"/>
    </location>
</feature>
<keyword evidence="5" id="KW-0460">Magnesium</keyword>
<dbReference type="Pfam" id="PF01769">
    <property type="entry name" value="MgtE"/>
    <property type="match status" value="1"/>
</dbReference>
<dbReference type="Gene3D" id="3.10.580.10">
    <property type="entry name" value="CBS-domain"/>
    <property type="match status" value="1"/>
</dbReference>
<feature type="transmembrane region" description="Helical" evidence="8">
    <location>
        <begin position="389"/>
        <end position="414"/>
    </location>
</feature>
<evidence type="ECO:0000313" key="10">
    <source>
        <dbReference type="EMBL" id="TYK64247.1"/>
    </source>
</evidence>
<organism evidence="10 11">
    <name type="scientific">Colwellia echini</name>
    <dbReference type="NCBI Taxonomy" id="1982103"/>
    <lineage>
        <taxon>Bacteria</taxon>
        <taxon>Pseudomonadati</taxon>
        <taxon>Pseudomonadota</taxon>
        <taxon>Gammaproteobacteria</taxon>
        <taxon>Alteromonadales</taxon>
        <taxon>Colwelliaceae</taxon>
        <taxon>Colwellia</taxon>
    </lineage>
</organism>
<feature type="transmembrane region" description="Helical" evidence="8">
    <location>
        <begin position="426"/>
        <end position="449"/>
    </location>
</feature>
<dbReference type="InterPro" id="IPR036739">
    <property type="entry name" value="SLC41_membr_dom_sf"/>
</dbReference>
<dbReference type="RefSeq" id="WP_101345269.1">
    <property type="nucleotide sequence ID" value="NZ_PJAI02000035.1"/>
</dbReference>
<dbReference type="InterPro" id="IPR006668">
    <property type="entry name" value="Mg_transptr_MgtE_intracell_dom"/>
</dbReference>
<comment type="caution">
    <text evidence="10">The sequence shown here is derived from an EMBL/GenBank/DDBJ whole genome shotgun (WGS) entry which is preliminary data.</text>
</comment>
<keyword evidence="3" id="KW-0813">Transport</keyword>
<keyword evidence="7 8" id="KW-0472">Membrane</keyword>
<proteinExistence type="inferred from homology"/>
<evidence type="ECO:0000256" key="2">
    <source>
        <dbReference type="ARBA" id="ARBA00009749"/>
    </source>
</evidence>
<dbReference type="Proteomes" id="UP000815846">
    <property type="component" value="Unassembled WGS sequence"/>
</dbReference>
<keyword evidence="11" id="KW-1185">Reference proteome</keyword>
<comment type="similarity">
    <text evidence="2">Belongs to the SLC41A transporter family.</text>
</comment>
<evidence type="ECO:0000256" key="7">
    <source>
        <dbReference type="ARBA" id="ARBA00023136"/>
    </source>
</evidence>
<dbReference type="Pfam" id="PF03448">
    <property type="entry name" value="MgtE_N"/>
    <property type="match status" value="1"/>
</dbReference>
<feature type="transmembrane region" description="Helical" evidence="8">
    <location>
        <begin position="313"/>
        <end position="340"/>
    </location>
</feature>
<gene>
    <name evidence="10" type="ORF">CWS31_016685</name>
</gene>
<reference evidence="10 11" key="1">
    <citation type="submission" date="2019-08" db="EMBL/GenBank/DDBJ databases">
        <title>Microbe sample from Colwellia echini.</title>
        <authorList>
            <person name="Christiansen L."/>
            <person name="Pathiraja D."/>
            <person name="Schultz-Johansen M."/>
            <person name="Choi I.-G."/>
            <person name="Stougaard P."/>
        </authorList>
    </citation>
    <scope>NUCLEOTIDE SEQUENCE [LARGE SCALE GENOMIC DNA]</scope>
    <source>
        <strain evidence="10 11">A3</strain>
    </source>
</reference>
<sequence length="450" mass="49528">MSENTVDQLPLLINDILATKNDVELNNVLVDLDNVLFNDQYPLLIEAVPLDKRFAVWSHLNIDIQRITFIQVKTETRLWLVDSLSDEQCFELLAEIDLEELLEIAEALPDRFLTYAIKQLDESQKALYQQAQQYDDNELGHNLDYDYVRISEKLKVSSAKRLVYKGLNNYTEEFYTVNKQGILTGVVNIHTLLNADDSALLSDLIESDFLKLTANTDIDDASEALILSEKMSLPVCDESGLFMGRFTFASAYYIKEADAAKKLNQSGGLNKDEDLFSTVWQSAKNRGVWLGINLITAFLASGVIGLFEVTLQQVVLLAVLMPVVASMGGISGSQTLTLIVRGLALGQITEANLKALLIKELKVGLTNGIIWSVIIGGFTYLWFNDLGISLVLGVAILGNLIAAAASGVLIPSILNRMNIDPALSGAVLLTTVTDVVGFLVFLGLGSWFLL</sequence>
<keyword evidence="6 8" id="KW-1133">Transmembrane helix</keyword>
<evidence type="ECO:0000313" key="11">
    <source>
        <dbReference type="Proteomes" id="UP000815846"/>
    </source>
</evidence>
<comment type="subcellular location">
    <subcellularLocation>
        <location evidence="1">Membrane</location>
        <topology evidence="1">Multi-pass membrane protein</topology>
    </subcellularLocation>
</comment>
<name>A0ABY3MSR9_9GAMM</name>
<dbReference type="SUPFAM" id="SSF158791">
    <property type="entry name" value="MgtE N-terminal domain-like"/>
    <property type="match status" value="1"/>
</dbReference>
<evidence type="ECO:0000256" key="3">
    <source>
        <dbReference type="ARBA" id="ARBA00022448"/>
    </source>
</evidence>
<dbReference type="SUPFAM" id="SSF54631">
    <property type="entry name" value="CBS-domain pair"/>
    <property type="match status" value="1"/>
</dbReference>
<evidence type="ECO:0000256" key="4">
    <source>
        <dbReference type="ARBA" id="ARBA00022692"/>
    </source>
</evidence>
<dbReference type="EMBL" id="PJAI02000035">
    <property type="protein sequence ID" value="TYK64247.1"/>
    <property type="molecule type" value="Genomic_DNA"/>
</dbReference>
<evidence type="ECO:0000256" key="6">
    <source>
        <dbReference type="ARBA" id="ARBA00022989"/>
    </source>
</evidence>
<dbReference type="PANTHER" id="PTHR41394">
    <property type="entry name" value="MAGNESIUM TRANSPORTER MGTE"/>
    <property type="match status" value="1"/>
</dbReference>
<dbReference type="InterPro" id="IPR006667">
    <property type="entry name" value="SLC41_membr_dom"/>
</dbReference>
<dbReference type="SMART" id="SM00924">
    <property type="entry name" value="MgtE_N"/>
    <property type="match status" value="1"/>
</dbReference>
<dbReference type="SUPFAM" id="SSF161093">
    <property type="entry name" value="MgtE membrane domain-like"/>
    <property type="match status" value="1"/>
</dbReference>
<evidence type="ECO:0000256" key="5">
    <source>
        <dbReference type="ARBA" id="ARBA00022842"/>
    </source>
</evidence>
<accession>A0ABY3MSR9</accession>
<keyword evidence="4 8" id="KW-0812">Transmembrane</keyword>
<evidence type="ECO:0000256" key="1">
    <source>
        <dbReference type="ARBA" id="ARBA00004141"/>
    </source>
</evidence>